<dbReference type="Proteomes" id="UP000778797">
    <property type="component" value="Unassembled WGS sequence"/>
</dbReference>
<sequence>MLKFFRKIRQTMISKNKVSKYLLYAIGEIALVMIGILLALQVNTWNENRKATTQEIKILSELKNDLETNFTEIKGIHDYTNRRRNYSTLILDYFENKKSVDDSLKVAFEIIQLDDIFNNANTTYKFIENQGVDIINNDDLRIRITEMCERQFNNITTREATDLSIVENQLQISMNELFMTSLSIDSEFEFSLAINTPKSIELLRENNTFKNIIVRLQNFLILRFKWQKQTIIDLEQLIIDVQKEIDRLSI</sequence>
<evidence type="ECO:0000313" key="2">
    <source>
        <dbReference type="EMBL" id="MCC1484546.1"/>
    </source>
</evidence>
<keyword evidence="1" id="KW-1133">Transmembrane helix</keyword>
<dbReference type="RefSeq" id="WP_227476992.1">
    <property type="nucleotide sequence ID" value="NZ_JAFMPT010000008.1"/>
</dbReference>
<name>A0ABS8EMW6_9FLAO</name>
<gene>
    <name evidence="2" type="ORF">J1C55_08105</name>
</gene>
<dbReference type="InterPro" id="IPR045749">
    <property type="entry name" value="DUF6090"/>
</dbReference>
<reference evidence="3" key="2">
    <citation type="submission" date="2023-07" db="EMBL/GenBank/DDBJ databases">
        <title>Genome of Winogradskyella sp. E313.</title>
        <authorList>
            <person name="Zhou Y."/>
        </authorList>
    </citation>
    <scope>NUCLEOTIDE SEQUENCE [LARGE SCALE GENOMIC DNA]</scope>
    <source>
        <strain evidence="3">E313</strain>
    </source>
</reference>
<keyword evidence="1" id="KW-0472">Membrane</keyword>
<feature type="transmembrane region" description="Helical" evidence="1">
    <location>
        <begin position="21"/>
        <end position="40"/>
    </location>
</feature>
<keyword evidence="1" id="KW-0812">Transmembrane</keyword>
<dbReference type="Pfam" id="PF19578">
    <property type="entry name" value="DUF6090"/>
    <property type="match status" value="1"/>
</dbReference>
<reference evidence="3" key="1">
    <citation type="submission" date="2021-03" db="EMBL/GenBank/DDBJ databases">
        <title>Genome of Cognatishimia sp. F0-27.</title>
        <authorList>
            <person name="Ping X."/>
        </authorList>
    </citation>
    <scope>NUCLEOTIDE SEQUENCE [LARGE SCALE GENOMIC DNA]</scope>
    <source>
        <strain evidence="3">E313</strain>
    </source>
</reference>
<comment type="caution">
    <text evidence="2">The sequence shown here is derived from an EMBL/GenBank/DDBJ whole genome shotgun (WGS) entry which is preliminary data.</text>
</comment>
<accession>A0ABS8EMW6</accession>
<protein>
    <recommendedName>
        <fullName evidence="4">PilJ/NarX-like methyl-accepting chemotaxis transducer</fullName>
    </recommendedName>
</protein>
<dbReference type="EMBL" id="JAFMPT010000008">
    <property type="protein sequence ID" value="MCC1484546.1"/>
    <property type="molecule type" value="Genomic_DNA"/>
</dbReference>
<evidence type="ECO:0000256" key="1">
    <source>
        <dbReference type="SAM" id="Phobius"/>
    </source>
</evidence>
<evidence type="ECO:0000313" key="3">
    <source>
        <dbReference type="Proteomes" id="UP000778797"/>
    </source>
</evidence>
<proteinExistence type="predicted"/>
<keyword evidence="3" id="KW-1185">Reference proteome</keyword>
<evidence type="ECO:0008006" key="4">
    <source>
        <dbReference type="Google" id="ProtNLM"/>
    </source>
</evidence>
<organism evidence="2 3">
    <name type="scientific">Winogradskyella immobilis</name>
    <dbReference type="NCBI Taxonomy" id="2816852"/>
    <lineage>
        <taxon>Bacteria</taxon>
        <taxon>Pseudomonadati</taxon>
        <taxon>Bacteroidota</taxon>
        <taxon>Flavobacteriia</taxon>
        <taxon>Flavobacteriales</taxon>
        <taxon>Flavobacteriaceae</taxon>
        <taxon>Winogradskyella</taxon>
    </lineage>
</organism>